<accession>E3HBD8</accession>
<organism evidence="1 2">
    <name type="scientific">Ilyobacter polytropus (strain ATCC 51220 / DSM 2926 / LMG 16218 / CuHBu1)</name>
    <dbReference type="NCBI Taxonomy" id="572544"/>
    <lineage>
        <taxon>Bacteria</taxon>
        <taxon>Fusobacteriati</taxon>
        <taxon>Fusobacteriota</taxon>
        <taxon>Fusobacteriia</taxon>
        <taxon>Fusobacteriales</taxon>
        <taxon>Fusobacteriaceae</taxon>
        <taxon>Ilyobacter</taxon>
    </lineage>
</organism>
<gene>
    <name evidence="1" type="ordered locus">Ilyop_1982</name>
</gene>
<dbReference type="Proteomes" id="UP000006875">
    <property type="component" value="Plasmid pILYOP01"/>
</dbReference>
<dbReference type="AlphaFoldDB" id="E3HBD8"/>
<dbReference type="EMBL" id="CP002282">
    <property type="protein sequence ID" value="ADO83753.1"/>
    <property type="molecule type" value="Genomic_DNA"/>
</dbReference>
<evidence type="ECO:0000313" key="1">
    <source>
        <dbReference type="EMBL" id="ADO83753.1"/>
    </source>
</evidence>
<evidence type="ECO:0000313" key="2">
    <source>
        <dbReference type="Proteomes" id="UP000006875"/>
    </source>
</evidence>
<name>E3HBD8_ILYPC</name>
<reference evidence="1 2" key="1">
    <citation type="journal article" date="2010" name="Stand. Genomic Sci.">
        <title>Complete genome sequence of Ilyobacter polytropus type strain (CuHbu1).</title>
        <authorList>
            <person name="Sikorski J."/>
            <person name="Chertkov O."/>
            <person name="Lapidus A."/>
            <person name="Nolan M."/>
            <person name="Lucas S."/>
            <person name="Del Rio T.G."/>
            <person name="Tice H."/>
            <person name="Cheng J.F."/>
            <person name="Tapia R."/>
            <person name="Han C."/>
            <person name="Goodwin L."/>
            <person name="Pitluck S."/>
            <person name="Liolios K."/>
            <person name="Ivanova N."/>
            <person name="Mavromatis K."/>
            <person name="Mikhailova N."/>
            <person name="Pati A."/>
            <person name="Chen A."/>
            <person name="Palaniappan K."/>
            <person name="Land M."/>
            <person name="Hauser L."/>
            <person name="Chang Y.J."/>
            <person name="Jeffries C.D."/>
            <person name="Brambilla E."/>
            <person name="Yasawong M."/>
            <person name="Rohde M."/>
            <person name="Pukall R."/>
            <person name="Spring S."/>
            <person name="Goker M."/>
            <person name="Woyke T."/>
            <person name="Bristow J."/>
            <person name="Eisen J.A."/>
            <person name="Markowitz V."/>
            <person name="Hugenholtz P."/>
            <person name="Kyrpides N.C."/>
            <person name="Klenk H.P."/>
        </authorList>
    </citation>
    <scope>NUCLEOTIDE SEQUENCE [LARGE SCALE GENOMIC DNA]</scope>
    <source>
        <strain evidence="2">ATCC 51220 / DSM 2926 / LMG 16218 / CuHBu1</strain>
        <plasmid evidence="2">pILYOP01</plasmid>
    </source>
</reference>
<protein>
    <submittedName>
        <fullName evidence="1">Uncharacterized protein</fullName>
    </submittedName>
</protein>
<dbReference type="RefSeq" id="WP_013388415.1">
    <property type="nucleotide sequence ID" value="NC_014633.1"/>
</dbReference>
<keyword evidence="1" id="KW-0614">Plasmid</keyword>
<sequence length="154" mass="18037">MKVLELIKRLEAIKEQDGDIEVKFISKTSRGYSGNVSVTSVRDEEKEGSEKECYIFCRNPRSMEVGEIREFEGKHYKAVRIDKDNQEDFSCKDCDVVEHCGEYSGSLTFYLGECEEFERDQEDCDIIFKKVRKPRAKEPKFDIVDGEKQFKMFD</sequence>
<proteinExistence type="predicted"/>
<dbReference type="HOGENOM" id="CLU_1701888_0_0_0"/>
<keyword evidence="2" id="KW-1185">Reference proteome</keyword>
<geneLocation type="plasmid" evidence="1 2">
    <name>pILYOP01</name>
</geneLocation>
<dbReference type="KEGG" id="ipo:Ilyop_1982"/>